<proteinExistence type="predicted"/>
<dbReference type="InterPro" id="IPR036388">
    <property type="entry name" value="WH-like_DNA-bd_sf"/>
</dbReference>
<accession>A0ABW5A5E1</accession>
<reference evidence="3" key="1">
    <citation type="journal article" date="2019" name="Int. J. Syst. Evol. Microbiol.">
        <title>The Global Catalogue of Microorganisms (GCM) 10K type strain sequencing project: providing services to taxonomists for standard genome sequencing and annotation.</title>
        <authorList>
            <consortium name="The Broad Institute Genomics Platform"/>
            <consortium name="The Broad Institute Genome Sequencing Center for Infectious Disease"/>
            <person name="Wu L."/>
            <person name="Ma J."/>
        </authorList>
    </citation>
    <scope>NUCLEOTIDE SEQUENCE [LARGE SCALE GENOMIC DNA]</scope>
    <source>
        <strain evidence="3">CCUG 55131</strain>
    </source>
</reference>
<dbReference type="Proteomes" id="UP001597413">
    <property type="component" value="Unassembled WGS sequence"/>
</dbReference>
<dbReference type="Gene3D" id="3.40.50.1820">
    <property type="entry name" value="alpha/beta hydrolase"/>
    <property type="match status" value="1"/>
</dbReference>
<sequence>MFEEAPNRWQHPHWQPGPGSGDLLCEIYHTALNPEDYERLVDTGLGALALNAPEKRPEGFPERPRERLIDPMMAARHVAQAGTILGQSAPFPEVERLFTLYRHLPALLIAPDGVVLRANAQAAARVPGMARLPADFAQTGSLAGTVTRRIPLRYEGTQEAVFMVLFDPESQTRLAAELAASFDLTAAEADVLRLSLQCLGRKEIAQRRGVSPETVKKQIERILTKTGAGSQMELSQIGAALWRDPAPPAPGVAAPEGPALPYFPDERSLLHAGRRVSYRVFGAPEGQAVVFFHGTFGFCRWPQAAEAEAARRGLKVIVPIRAGYGNSAPVPAGAAMPAAIFADIAAILAQEGVTRAPVVTLENDSALGFGFARAFPELVTGLIAFAGVLPVTRKVQYRRMDKWHRFVVGSAHYTPVLLPLVAQGGFHFAARIGREEFVRRVYAGSPPDVALLADPSAREAILDGTRVALSPRHLAHRAYALEMRAFARGAWARAVTALRDRLPVVFVNGATDPIAPPPTIAEFRADYPWITFELHEDAGQFVFFRHWARLFVHLAEMMAPR</sequence>
<gene>
    <name evidence="2" type="ORF">ACFSM0_03895</name>
</gene>
<protein>
    <submittedName>
        <fullName evidence="2">Helix-turn-helix transcriptional regulator</fullName>
    </submittedName>
</protein>
<comment type="caution">
    <text evidence="2">The sequence shown here is derived from an EMBL/GenBank/DDBJ whole genome shotgun (WGS) entry which is preliminary data.</text>
</comment>
<dbReference type="RefSeq" id="WP_377387466.1">
    <property type="nucleotide sequence ID" value="NZ_JBHUIX010000004.1"/>
</dbReference>
<dbReference type="SUPFAM" id="SSF46894">
    <property type="entry name" value="C-terminal effector domain of the bipartite response regulators"/>
    <property type="match status" value="1"/>
</dbReference>
<dbReference type="InterPro" id="IPR000792">
    <property type="entry name" value="Tscrpt_reg_LuxR_C"/>
</dbReference>
<evidence type="ECO:0000259" key="1">
    <source>
        <dbReference type="PROSITE" id="PS50043"/>
    </source>
</evidence>
<dbReference type="EMBL" id="JBHUIX010000004">
    <property type="protein sequence ID" value="MFD2173230.1"/>
    <property type="molecule type" value="Genomic_DNA"/>
</dbReference>
<organism evidence="2 3">
    <name type="scientific">Rhodobacter lacus</name>
    <dbReference type="NCBI Taxonomy" id="1641972"/>
    <lineage>
        <taxon>Bacteria</taxon>
        <taxon>Pseudomonadati</taxon>
        <taxon>Pseudomonadota</taxon>
        <taxon>Alphaproteobacteria</taxon>
        <taxon>Rhodobacterales</taxon>
        <taxon>Rhodobacter group</taxon>
        <taxon>Rhodobacter</taxon>
    </lineage>
</organism>
<dbReference type="SMART" id="SM00421">
    <property type="entry name" value="HTH_LUXR"/>
    <property type="match status" value="1"/>
</dbReference>
<evidence type="ECO:0000313" key="2">
    <source>
        <dbReference type="EMBL" id="MFD2173230.1"/>
    </source>
</evidence>
<dbReference type="InterPro" id="IPR029058">
    <property type="entry name" value="AB_hydrolase_fold"/>
</dbReference>
<dbReference type="PROSITE" id="PS50043">
    <property type="entry name" value="HTH_LUXR_2"/>
    <property type="match status" value="1"/>
</dbReference>
<feature type="domain" description="HTH luxR-type" evidence="1">
    <location>
        <begin position="177"/>
        <end position="242"/>
    </location>
</feature>
<dbReference type="Gene3D" id="1.10.10.10">
    <property type="entry name" value="Winged helix-like DNA-binding domain superfamily/Winged helix DNA-binding domain"/>
    <property type="match status" value="1"/>
</dbReference>
<keyword evidence="3" id="KW-1185">Reference proteome</keyword>
<dbReference type="InterPro" id="IPR016032">
    <property type="entry name" value="Sig_transdc_resp-reg_C-effctor"/>
</dbReference>
<name>A0ABW5A5E1_9RHOB</name>
<dbReference type="Pfam" id="PF00196">
    <property type="entry name" value="GerE"/>
    <property type="match status" value="1"/>
</dbReference>
<evidence type="ECO:0000313" key="3">
    <source>
        <dbReference type="Proteomes" id="UP001597413"/>
    </source>
</evidence>
<dbReference type="SUPFAM" id="SSF53474">
    <property type="entry name" value="alpha/beta-Hydrolases"/>
    <property type="match status" value="1"/>
</dbReference>